<dbReference type="SUPFAM" id="SSF53335">
    <property type="entry name" value="S-adenosyl-L-methionine-dependent methyltransferases"/>
    <property type="match status" value="1"/>
</dbReference>
<proteinExistence type="predicted"/>
<protein>
    <recommendedName>
        <fullName evidence="3">Methyltransferase type 11 domain-containing protein</fullName>
    </recommendedName>
</protein>
<organism evidence="1 2">
    <name type="scientific">candidate division TA06 bacterium DG_78</name>
    <dbReference type="NCBI Taxonomy" id="1703772"/>
    <lineage>
        <taxon>Bacteria</taxon>
        <taxon>Bacteria division TA06</taxon>
    </lineage>
</organism>
<dbReference type="EMBL" id="LJNI01000065">
    <property type="protein sequence ID" value="KPJ72629.1"/>
    <property type="molecule type" value="Genomic_DNA"/>
</dbReference>
<accession>A0A0S7YCY0</accession>
<dbReference type="Gene3D" id="3.40.50.150">
    <property type="entry name" value="Vaccinia Virus protein VP39"/>
    <property type="match status" value="1"/>
</dbReference>
<evidence type="ECO:0008006" key="3">
    <source>
        <dbReference type="Google" id="ProtNLM"/>
    </source>
</evidence>
<dbReference type="CDD" id="cd02440">
    <property type="entry name" value="AdoMet_MTases"/>
    <property type="match status" value="1"/>
</dbReference>
<dbReference type="PANTHER" id="PTHR43861:SF6">
    <property type="entry name" value="METHYLTRANSFERASE TYPE 11"/>
    <property type="match status" value="1"/>
</dbReference>
<evidence type="ECO:0000313" key="1">
    <source>
        <dbReference type="EMBL" id="KPJ72629.1"/>
    </source>
</evidence>
<dbReference type="InterPro" id="IPR029063">
    <property type="entry name" value="SAM-dependent_MTases_sf"/>
</dbReference>
<name>A0A0S7YCY0_UNCT6</name>
<reference evidence="1 2" key="1">
    <citation type="journal article" date="2015" name="Microbiome">
        <title>Genomic resolution of linkages in carbon, nitrogen, and sulfur cycling among widespread estuary sediment bacteria.</title>
        <authorList>
            <person name="Baker B.J."/>
            <person name="Lazar C.S."/>
            <person name="Teske A.P."/>
            <person name="Dick G.J."/>
        </authorList>
    </citation>
    <scope>NUCLEOTIDE SEQUENCE [LARGE SCALE GENOMIC DNA]</scope>
    <source>
        <strain evidence="1">DG_78</strain>
    </source>
</reference>
<gene>
    <name evidence="1" type="ORF">AMJ52_05760</name>
</gene>
<evidence type="ECO:0000313" key="2">
    <source>
        <dbReference type="Proteomes" id="UP000051012"/>
    </source>
</evidence>
<dbReference type="Pfam" id="PF13489">
    <property type="entry name" value="Methyltransf_23"/>
    <property type="match status" value="1"/>
</dbReference>
<dbReference type="PANTHER" id="PTHR43861">
    <property type="entry name" value="TRANS-ACONITATE 2-METHYLTRANSFERASE-RELATED"/>
    <property type="match status" value="1"/>
</dbReference>
<dbReference type="Proteomes" id="UP000051012">
    <property type="component" value="Unassembled WGS sequence"/>
</dbReference>
<dbReference type="AlphaFoldDB" id="A0A0S7YCY0"/>
<sequence length="292" mass="33603">MSWVVQGNRLVKYSGKAHTKFWEDYWSKTEIQNDIIEAKNDKVMQRIFCKYLPRNGKILEAGCGIGKWVMVLGEIGYKIEGIDFSSKVINKVKKFNPDIPVKVADILDLPYADGTFSGYISLGVLEHLQNGPHQALLEARRILSKNGVVLISVPYFSPIRKFKAILNLYKHEYEGEFFQYAFSKTELLQTIRNAGFEIVDIITIRGLRGMFEEISLLKRFSKKVFKYQTKVSNNFKSISLITKVKRKCSNYLKHFLKVTSELKFVREIVGHMIIVIAKCSSIKKDIIILKCT</sequence>
<comment type="caution">
    <text evidence="1">The sequence shown here is derived from an EMBL/GenBank/DDBJ whole genome shotgun (WGS) entry which is preliminary data.</text>
</comment>